<name>A0A848IYP6_9BACT</name>
<dbReference type="RefSeq" id="WP_169680203.1">
    <property type="nucleotide sequence ID" value="NZ_JABBNU010000004.1"/>
</dbReference>
<comment type="caution">
    <text evidence="1">The sequence shown here is derived from an EMBL/GenBank/DDBJ whole genome shotgun (WGS) entry which is preliminary data.</text>
</comment>
<dbReference type="AlphaFoldDB" id="A0A848IYP6"/>
<dbReference type="EMBL" id="JABBNU010000004">
    <property type="protein sequence ID" value="NMM48451.1"/>
    <property type="molecule type" value="Genomic_DNA"/>
</dbReference>
<gene>
    <name evidence="1" type="ORF">HH304_08575</name>
</gene>
<sequence length="137" mass="16128">MSGSFIETNYCKHCNKPLFGRSDKIFCDSNCKSAYHYQNSNHEQVMIKNLTSHVRNNRRILKTLCYQGKAIVRKSVLDSMGFRFDNFSSIYVTGRGDVYYLCFNYAFSPKVERGIKKVVIVNRQEYMKEFDPWSFVK</sequence>
<evidence type="ECO:0000313" key="2">
    <source>
        <dbReference type="Proteomes" id="UP000559010"/>
    </source>
</evidence>
<reference evidence="1 2" key="1">
    <citation type="submission" date="2020-04" db="EMBL/GenBank/DDBJ databases">
        <title>Flammeovirgaceae bacterium KN852 isolated from deep sea.</title>
        <authorList>
            <person name="Zhang D.-C."/>
        </authorList>
    </citation>
    <scope>NUCLEOTIDE SEQUENCE [LARGE SCALE GENOMIC DNA]</scope>
    <source>
        <strain evidence="1 2">KN852</strain>
    </source>
</reference>
<keyword evidence="2" id="KW-1185">Reference proteome</keyword>
<protein>
    <recommendedName>
        <fullName evidence="3">DUF2116 family Zn-ribbon domain-containing protein</fullName>
    </recommendedName>
</protein>
<organism evidence="1 2">
    <name type="scientific">Marinigracilibium pacificum</name>
    <dbReference type="NCBI Taxonomy" id="2729599"/>
    <lineage>
        <taxon>Bacteria</taxon>
        <taxon>Pseudomonadati</taxon>
        <taxon>Bacteroidota</taxon>
        <taxon>Cytophagia</taxon>
        <taxon>Cytophagales</taxon>
        <taxon>Flammeovirgaceae</taxon>
        <taxon>Marinigracilibium</taxon>
    </lineage>
</organism>
<evidence type="ECO:0000313" key="1">
    <source>
        <dbReference type="EMBL" id="NMM48451.1"/>
    </source>
</evidence>
<evidence type="ECO:0008006" key="3">
    <source>
        <dbReference type="Google" id="ProtNLM"/>
    </source>
</evidence>
<accession>A0A848IYP6</accession>
<dbReference type="Proteomes" id="UP000559010">
    <property type="component" value="Unassembled WGS sequence"/>
</dbReference>
<proteinExistence type="predicted"/>